<dbReference type="Proteomes" id="UP000288623">
    <property type="component" value="Unassembled WGS sequence"/>
</dbReference>
<reference evidence="1 2" key="1">
    <citation type="submission" date="2014-11" db="EMBL/GenBank/DDBJ databases">
        <title>Genome sequence and analysis of novel Kurthia sp.</title>
        <authorList>
            <person name="Lawson J.N."/>
            <person name="Gonzalez J.E."/>
            <person name="Rinauldi L."/>
            <person name="Xuan Z."/>
            <person name="Firman A."/>
            <person name="Shaddox L."/>
            <person name="Trudeau A."/>
            <person name="Shah S."/>
            <person name="Reiman D."/>
        </authorList>
    </citation>
    <scope>NUCLEOTIDE SEQUENCE [LARGE SCALE GENOMIC DNA]</scope>
    <source>
        <strain evidence="1 2">3B1D</strain>
    </source>
</reference>
<accession>A0A433RSD2</accession>
<evidence type="ECO:0000313" key="2">
    <source>
        <dbReference type="Proteomes" id="UP000288623"/>
    </source>
</evidence>
<protein>
    <submittedName>
        <fullName evidence="1">Uncharacterized protein</fullName>
    </submittedName>
</protein>
<evidence type="ECO:0000313" key="1">
    <source>
        <dbReference type="EMBL" id="RUS55070.1"/>
    </source>
</evidence>
<proteinExistence type="predicted"/>
<comment type="caution">
    <text evidence="1">The sequence shown here is derived from an EMBL/GenBank/DDBJ whole genome shotgun (WGS) entry which is preliminary data.</text>
</comment>
<keyword evidence="2" id="KW-1185">Reference proteome</keyword>
<organism evidence="1 2">
    <name type="scientific">Candidatus Kurthia intestinigallinarum</name>
    <dbReference type="NCBI Taxonomy" id="1562256"/>
    <lineage>
        <taxon>Bacteria</taxon>
        <taxon>Bacillati</taxon>
        <taxon>Bacillota</taxon>
        <taxon>Bacilli</taxon>
        <taxon>Bacillales</taxon>
        <taxon>Caryophanaceae</taxon>
        <taxon>Kurthia</taxon>
    </lineage>
</organism>
<name>A0A433RSD2_9BACL</name>
<sequence length="175" mass="18816">MPEIQLPTATKQETILNNVNSNKATLSTINTNLGTPTSTASIAISANAHAKLNALLASTSNIADDAFGSNMFNSVVSRSDLTQITSEANGTATTILTGKMLLKNVVLKLYGNSTSVTSYSTVNIDGKIYKPTKNGSLLTFNFSELYINSLLRVKPTSNYIFDGIGLTYEEMYLFP</sequence>
<dbReference type="AlphaFoldDB" id="A0A433RSD2"/>
<dbReference type="OrthoDB" id="9906212at2"/>
<dbReference type="EMBL" id="JTFC01000031">
    <property type="protein sequence ID" value="RUS55070.1"/>
    <property type="molecule type" value="Genomic_DNA"/>
</dbReference>
<dbReference type="RefSeq" id="WP_126990566.1">
    <property type="nucleotide sequence ID" value="NZ_JTFC01000031.1"/>
</dbReference>
<gene>
    <name evidence="1" type="ORF">QI30_08870</name>
</gene>